<dbReference type="SUPFAM" id="SSF53335">
    <property type="entry name" value="S-adenosyl-L-methionine-dependent methyltransferases"/>
    <property type="match status" value="1"/>
</dbReference>
<accession>A0A6J7F4P7</accession>
<protein>
    <submittedName>
        <fullName evidence="2">Unannotated protein</fullName>
    </submittedName>
</protein>
<dbReference type="Gene3D" id="3.40.50.150">
    <property type="entry name" value="Vaccinia Virus protein VP39"/>
    <property type="match status" value="1"/>
</dbReference>
<reference evidence="2" key="1">
    <citation type="submission" date="2020-05" db="EMBL/GenBank/DDBJ databases">
        <authorList>
            <person name="Chiriac C."/>
            <person name="Salcher M."/>
            <person name="Ghai R."/>
            <person name="Kavagutti S V."/>
        </authorList>
    </citation>
    <scope>NUCLEOTIDE SEQUENCE</scope>
</reference>
<dbReference type="AlphaFoldDB" id="A0A6J7F4P7"/>
<dbReference type="CDD" id="cd02440">
    <property type="entry name" value="AdoMet_MTases"/>
    <property type="match status" value="1"/>
</dbReference>
<sequence length="415" mass="45616">MSWSVTEAELVRRAAAVVRETGVEHSLQTVSSADHEVLRRVQAEAAGSLARLQAAHEALLAPSLEPVQGVVLGLKRFAKRVVRKLVGWYVEPRSAAQREFNAEAIRCANLAMETTRQLSDHLLSTEYATDVIRWFKPQFAVELAALREQSAEQADLSRRLLTRVNASGVEIERLADQLPALYERVGVHSAGPVGFDYAAFEARFRGDRATITANQRHYAAQFGPPDASGIVADIGCGRGEMVEILIAVGHDAVGIDSDADMIAQCEGLELPVVRANGLTWLDEQEPGSLKGVFCAQMVEHLVVSELERFVEAALRALRPGGILIVETINPRSLFALANHFFADVTHVRPVHPETLRFICEQAGFRETLLEERSLHPMMLRHGLDSTEQTGAAGDDVINLIRTVFGFQDYALKAIK</sequence>
<dbReference type="EMBL" id="CAFBLP010000086">
    <property type="protein sequence ID" value="CAB4888050.1"/>
    <property type="molecule type" value="Genomic_DNA"/>
</dbReference>
<dbReference type="GO" id="GO:0016740">
    <property type="term" value="F:transferase activity"/>
    <property type="evidence" value="ECO:0007669"/>
    <property type="project" value="UniProtKB-KW"/>
</dbReference>
<dbReference type="PANTHER" id="PTHR43861">
    <property type="entry name" value="TRANS-ACONITATE 2-METHYLTRANSFERASE-RELATED"/>
    <property type="match status" value="1"/>
</dbReference>
<evidence type="ECO:0000256" key="1">
    <source>
        <dbReference type="ARBA" id="ARBA00022679"/>
    </source>
</evidence>
<keyword evidence="1" id="KW-0808">Transferase</keyword>
<dbReference type="Pfam" id="PF13489">
    <property type="entry name" value="Methyltransf_23"/>
    <property type="match status" value="1"/>
</dbReference>
<gene>
    <name evidence="2" type="ORF">UFOPK3376_02556</name>
</gene>
<evidence type="ECO:0000313" key="2">
    <source>
        <dbReference type="EMBL" id="CAB4888050.1"/>
    </source>
</evidence>
<name>A0A6J7F4P7_9ZZZZ</name>
<dbReference type="InterPro" id="IPR029063">
    <property type="entry name" value="SAM-dependent_MTases_sf"/>
</dbReference>
<dbReference type="PANTHER" id="PTHR43861:SF3">
    <property type="entry name" value="PUTATIVE (AFU_ORTHOLOGUE AFUA_2G14390)-RELATED"/>
    <property type="match status" value="1"/>
</dbReference>
<organism evidence="2">
    <name type="scientific">freshwater metagenome</name>
    <dbReference type="NCBI Taxonomy" id="449393"/>
    <lineage>
        <taxon>unclassified sequences</taxon>
        <taxon>metagenomes</taxon>
        <taxon>ecological metagenomes</taxon>
    </lineage>
</organism>
<proteinExistence type="predicted"/>